<dbReference type="GO" id="GO:0008202">
    <property type="term" value="P:steroid metabolic process"/>
    <property type="evidence" value="ECO:0007669"/>
    <property type="project" value="UniProtKB-ARBA"/>
</dbReference>
<dbReference type="EMBL" id="ANBP01000017">
    <property type="protein sequence ID" value="KAB7755277.1"/>
    <property type="molecule type" value="Genomic_DNA"/>
</dbReference>
<reference evidence="6 7" key="1">
    <citation type="submission" date="2012-10" db="EMBL/GenBank/DDBJ databases">
        <title>The draft sequence of the Mycobacterium pheli genome.</title>
        <authorList>
            <person name="Pettersson B.M.F."/>
            <person name="Das S."/>
            <person name="Dasgupta S."/>
            <person name="Bhattacharya A."/>
            <person name="Kirsebom L.A."/>
        </authorList>
    </citation>
    <scope>NUCLEOTIDE SEQUENCE [LARGE SCALE GENOMIC DNA]</scope>
    <source>
        <strain evidence="6 7">CCUG 21000</strain>
    </source>
</reference>
<gene>
    <name evidence="6" type="ORF">MPHL21000_13680</name>
</gene>
<dbReference type="RefSeq" id="WP_003887664.1">
    <property type="nucleotide sequence ID" value="NZ_ANBO01000014.1"/>
</dbReference>
<dbReference type="PANTHER" id="PTHR43400:SF10">
    <property type="entry name" value="3-OXOSTEROID 1-DEHYDROGENASE"/>
    <property type="match status" value="1"/>
</dbReference>
<dbReference type="SUPFAM" id="SSF51905">
    <property type="entry name" value="FAD/NAD(P)-binding domain"/>
    <property type="match status" value="1"/>
</dbReference>
<dbReference type="InterPro" id="IPR003953">
    <property type="entry name" value="FAD-dep_OxRdtase_2_FAD-bd"/>
</dbReference>
<dbReference type="AlphaFoldDB" id="A0A5N5V2E7"/>
<proteinExistence type="predicted"/>
<dbReference type="InterPro" id="IPR050315">
    <property type="entry name" value="FAD-oxidoreductase_2"/>
</dbReference>
<evidence type="ECO:0000256" key="3">
    <source>
        <dbReference type="ARBA" id="ARBA00022827"/>
    </source>
</evidence>
<dbReference type="Pfam" id="PF00890">
    <property type="entry name" value="FAD_binding_2"/>
    <property type="match status" value="1"/>
</dbReference>
<evidence type="ECO:0000256" key="4">
    <source>
        <dbReference type="ARBA" id="ARBA00023002"/>
    </source>
</evidence>
<dbReference type="InterPro" id="IPR036188">
    <property type="entry name" value="FAD/NAD-bd_sf"/>
</dbReference>
<evidence type="ECO:0000259" key="5">
    <source>
        <dbReference type="Pfam" id="PF00890"/>
    </source>
</evidence>
<keyword evidence="7" id="KW-1185">Reference proteome</keyword>
<dbReference type="InterPro" id="IPR027477">
    <property type="entry name" value="Succ_DH/fumarate_Rdtase_cat_sf"/>
</dbReference>
<comment type="caution">
    <text evidence="6">The sequence shown here is derived from an EMBL/GenBank/DDBJ whole genome shotgun (WGS) entry which is preliminary data.</text>
</comment>
<dbReference type="NCBIfam" id="NF009474">
    <property type="entry name" value="PRK12837.1"/>
    <property type="match status" value="1"/>
</dbReference>
<evidence type="ECO:0000313" key="7">
    <source>
        <dbReference type="Proteomes" id="UP000325690"/>
    </source>
</evidence>
<dbReference type="EC" id="1.3.99.4" evidence="6"/>
<organism evidence="6 7">
    <name type="scientific">Mycolicibacterium phlei DSM 43239 = CCUG 21000</name>
    <dbReference type="NCBI Taxonomy" id="1226750"/>
    <lineage>
        <taxon>Bacteria</taxon>
        <taxon>Bacillati</taxon>
        <taxon>Actinomycetota</taxon>
        <taxon>Actinomycetes</taxon>
        <taxon>Mycobacteriales</taxon>
        <taxon>Mycobacteriaceae</taxon>
        <taxon>Mycolicibacterium</taxon>
    </lineage>
</organism>
<keyword evidence="3" id="KW-0274">FAD</keyword>
<evidence type="ECO:0000256" key="1">
    <source>
        <dbReference type="ARBA" id="ARBA00001974"/>
    </source>
</evidence>
<accession>A0A5N5V2E7</accession>
<dbReference type="Proteomes" id="UP000325690">
    <property type="component" value="Unassembled WGS sequence"/>
</dbReference>
<comment type="cofactor">
    <cofactor evidence="1">
        <name>FAD</name>
        <dbReference type="ChEBI" id="CHEBI:57692"/>
    </cofactor>
</comment>
<keyword evidence="2" id="KW-0285">Flavoprotein</keyword>
<keyword evidence="4 6" id="KW-0560">Oxidoreductase</keyword>
<dbReference type="Gene3D" id="3.50.50.60">
    <property type="entry name" value="FAD/NAD(P)-binding domain"/>
    <property type="match status" value="1"/>
</dbReference>
<sequence length="523" mass="55012">MTDSPAGFGAGFDAGFDAEFDVVVAGSGGGVAGAYTAAREGLSVLLVEATELFGGTTAFSGGGGVWYPCNPVLQRAGSDDTIDEALKYFHAVVGDRTPRELQDTYVRGGAPFIEYLESDPAFEFTVLPWPDYYGSVPGARNDGYRHIVPVPIPDAALGRYEGLVRGPLDTERLGAPAPDLLTGGRALVGRFLSALDKLPNATCWRNAPVTDLIVEDGAVVGAVVERDGSPVRVRARRGVLLAAGGFEQNPSMRSEHGVPGSARDTMGAPGNTGRAHQAAIAAGADTDLMDQAWWSPGMTHPDGRSAFALWFTGGIFVNQDGRRFVNESAPYDRLGREVIRQLESGETTLPFWMVYDNRAGDIPPVNATNVSMVEPERYRQAGLWHTADTLEGLAEAIGVPADNLIATVERFNALAAEGRDPDFGRGDEPYDRVFTGGASPLVPIDTPPYHAAAFGISDLGTKGGLRTDTHARVLRRDGSPIAGLYAAGNTMAAVSGTTYPGGGNPIGASMLFSHLAALDMAAG</sequence>
<dbReference type="Gene3D" id="3.90.700.10">
    <property type="entry name" value="Succinate dehydrogenase/fumarate reductase flavoprotein, catalytic domain"/>
    <property type="match status" value="1"/>
</dbReference>
<evidence type="ECO:0000256" key="2">
    <source>
        <dbReference type="ARBA" id="ARBA00022630"/>
    </source>
</evidence>
<feature type="domain" description="FAD-dependent oxidoreductase 2 FAD-binding" evidence="5">
    <location>
        <begin position="21"/>
        <end position="505"/>
    </location>
</feature>
<name>A0A5N5V2E7_MYCPH</name>
<protein>
    <submittedName>
        <fullName evidence="6">3-ketosteroid-delta-1-dehydrogenase</fullName>
        <ecNumber evidence="6">1.3.99.4</ecNumber>
    </submittedName>
</protein>
<dbReference type="GO" id="GO:0047571">
    <property type="term" value="F:3-oxosteroid 1-dehydrogenase activity"/>
    <property type="evidence" value="ECO:0007669"/>
    <property type="project" value="UniProtKB-EC"/>
</dbReference>
<dbReference type="SUPFAM" id="SSF56425">
    <property type="entry name" value="Succinate dehydrogenase/fumarate reductase flavoprotein, catalytic domain"/>
    <property type="match status" value="1"/>
</dbReference>
<evidence type="ECO:0000313" key="6">
    <source>
        <dbReference type="EMBL" id="KAB7755277.1"/>
    </source>
</evidence>
<dbReference type="PANTHER" id="PTHR43400">
    <property type="entry name" value="FUMARATE REDUCTASE"/>
    <property type="match status" value="1"/>
</dbReference>